<gene>
    <name evidence="2" type="ORF">IQ276_24505</name>
</gene>
<organism evidence="2 3">
    <name type="scientific">Desmonostoc muscorum LEGE 12446</name>
    <dbReference type="NCBI Taxonomy" id="1828758"/>
    <lineage>
        <taxon>Bacteria</taxon>
        <taxon>Bacillati</taxon>
        <taxon>Cyanobacteriota</taxon>
        <taxon>Cyanophyceae</taxon>
        <taxon>Nostocales</taxon>
        <taxon>Nostocaceae</taxon>
        <taxon>Desmonostoc</taxon>
    </lineage>
</organism>
<evidence type="ECO:0000256" key="1">
    <source>
        <dbReference type="SAM" id="Coils"/>
    </source>
</evidence>
<dbReference type="AlphaFoldDB" id="A0A8J6ZR10"/>
<reference evidence="2" key="1">
    <citation type="submission" date="2020-10" db="EMBL/GenBank/DDBJ databases">
        <authorList>
            <person name="Castelo-Branco R."/>
            <person name="Eusebio N."/>
            <person name="Adriana R."/>
            <person name="Vieira A."/>
            <person name="Brugerolle De Fraissinette N."/>
            <person name="Rezende De Castro R."/>
            <person name="Schneider M.P."/>
            <person name="Vasconcelos V."/>
            <person name="Leao P.N."/>
        </authorList>
    </citation>
    <scope>NUCLEOTIDE SEQUENCE</scope>
    <source>
        <strain evidence="2">LEGE 12446</strain>
    </source>
</reference>
<proteinExistence type="predicted"/>
<feature type="coiled-coil region" evidence="1">
    <location>
        <begin position="12"/>
        <end position="53"/>
    </location>
</feature>
<comment type="caution">
    <text evidence="2">The sequence shown here is derived from an EMBL/GenBank/DDBJ whole genome shotgun (WGS) entry which is preliminary data.</text>
</comment>
<protein>
    <submittedName>
        <fullName evidence="2">Uncharacterized protein</fullName>
    </submittedName>
</protein>
<dbReference type="EMBL" id="JADEXS010000420">
    <property type="protein sequence ID" value="MBE9025467.1"/>
    <property type="molecule type" value="Genomic_DNA"/>
</dbReference>
<dbReference type="RefSeq" id="WP_193920517.1">
    <property type="nucleotide sequence ID" value="NZ_JADEXS020000001.1"/>
</dbReference>
<keyword evidence="1" id="KW-0175">Coiled coil</keyword>
<evidence type="ECO:0000313" key="2">
    <source>
        <dbReference type="EMBL" id="MBE9025467.1"/>
    </source>
</evidence>
<sequence>MKNLDYLIFRYTMKAEGDIKNLKERIDDLESKKDKSQEEIKEYSILKASLEALRDYEKKFTERIQSAESLNNPDTRKNILEDFKRIQDNKP</sequence>
<accession>A0A8J6ZR10</accession>
<evidence type="ECO:0000313" key="3">
    <source>
        <dbReference type="Proteomes" id="UP000622533"/>
    </source>
</evidence>
<name>A0A8J6ZR10_DESMC</name>
<keyword evidence="3" id="KW-1185">Reference proteome</keyword>
<dbReference type="Proteomes" id="UP000622533">
    <property type="component" value="Unassembled WGS sequence"/>
</dbReference>